<dbReference type="eggNOG" id="COG0352">
    <property type="taxonomic scope" value="Bacteria"/>
</dbReference>
<dbReference type="STRING" id="582899.Hden_2449"/>
<dbReference type="EMBL" id="CP002083">
    <property type="protein sequence ID" value="ADJ24246.1"/>
    <property type="molecule type" value="Genomic_DNA"/>
</dbReference>
<evidence type="ECO:0000313" key="3">
    <source>
        <dbReference type="Proteomes" id="UP000002033"/>
    </source>
</evidence>
<dbReference type="InterPro" id="IPR013785">
    <property type="entry name" value="Aldolase_TIM"/>
</dbReference>
<dbReference type="OrthoDB" id="7159061at2"/>
<dbReference type="Proteomes" id="UP000002033">
    <property type="component" value="Chromosome"/>
</dbReference>
<dbReference type="KEGG" id="hdn:Hden_2449"/>
<organism evidence="2 3">
    <name type="scientific">Hyphomicrobium denitrificans (strain ATCC 51888 / DSM 1869 / NCIMB 11706 / TK 0415)</name>
    <dbReference type="NCBI Taxonomy" id="582899"/>
    <lineage>
        <taxon>Bacteria</taxon>
        <taxon>Pseudomonadati</taxon>
        <taxon>Pseudomonadota</taxon>
        <taxon>Alphaproteobacteria</taxon>
        <taxon>Hyphomicrobiales</taxon>
        <taxon>Hyphomicrobiaceae</taxon>
        <taxon>Hyphomicrobium</taxon>
    </lineage>
</organism>
<dbReference type="Pfam" id="PF02581">
    <property type="entry name" value="TMP-TENI"/>
    <property type="match status" value="1"/>
</dbReference>
<name>D8JSF2_HYPDA</name>
<dbReference type="RefSeq" id="WP_013216405.1">
    <property type="nucleotide sequence ID" value="NC_014313.1"/>
</dbReference>
<gene>
    <name evidence="2" type="ordered locus">Hden_2449</name>
</gene>
<sequence precursor="true">MSSGSKLYLDYVITGPSAQSRPVLSAVLEASPVASLLIRPGPGAAYDAQVVRELTALAQKQGVAVLVNDVRIASDVGADGVHVAWSADVVERYRSVRQAAGRDLIVGADAGRTRDDAMQIGEADADYVAFGIPPHVDDRSRAAERQLDLVTWWSEVFEIPCVALDVANAEHARALSAAGADFVGITIAADQSASEAAARVRAYSEAVSAHEDAT</sequence>
<proteinExistence type="predicted"/>
<protein>
    <submittedName>
        <fullName evidence="2">Thiamine monophosphate synthase</fullName>
    </submittedName>
</protein>
<keyword evidence="3" id="KW-1185">Reference proteome</keyword>
<dbReference type="AlphaFoldDB" id="D8JSF2"/>
<reference evidence="3" key="1">
    <citation type="journal article" date="2011" name="J. Bacteriol.">
        <title>Genome sequences of eight morphologically diverse alphaproteobacteria.</title>
        <authorList>
            <consortium name="US DOE Joint Genome Institute"/>
            <person name="Brown P.J."/>
            <person name="Kysela D.T."/>
            <person name="Buechlein A."/>
            <person name="Hemmerich C."/>
            <person name="Brun Y.V."/>
        </authorList>
    </citation>
    <scope>NUCLEOTIDE SEQUENCE [LARGE SCALE GENOMIC DNA]</scope>
    <source>
        <strain evidence="3">ATCC 51888 / DSM 1869 / NCIB 11706 / TK 0415</strain>
    </source>
</reference>
<dbReference type="InterPro" id="IPR036206">
    <property type="entry name" value="ThiamineP_synth_sf"/>
</dbReference>
<evidence type="ECO:0000313" key="2">
    <source>
        <dbReference type="EMBL" id="ADJ24246.1"/>
    </source>
</evidence>
<dbReference type="Gene3D" id="3.20.20.70">
    <property type="entry name" value="Aldolase class I"/>
    <property type="match status" value="1"/>
</dbReference>
<dbReference type="CDD" id="cd00564">
    <property type="entry name" value="TMP_TenI"/>
    <property type="match status" value="1"/>
</dbReference>
<dbReference type="InterPro" id="IPR022998">
    <property type="entry name" value="ThiamineP_synth_TenI"/>
</dbReference>
<dbReference type="HOGENOM" id="CLU_018272_3_1_5"/>
<accession>D8JSF2</accession>
<evidence type="ECO:0000259" key="1">
    <source>
        <dbReference type="Pfam" id="PF02581"/>
    </source>
</evidence>
<dbReference type="SUPFAM" id="SSF51391">
    <property type="entry name" value="Thiamin phosphate synthase"/>
    <property type="match status" value="1"/>
</dbReference>
<dbReference type="GO" id="GO:0009228">
    <property type="term" value="P:thiamine biosynthetic process"/>
    <property type="evidence" value="ECO:0007669"/>
    <property type="project" value="UniProtKB-KW"/>
</dbReference>
<feature type="domain" description="Thiamine phosphate synthase/TenI" evidence="1">
    <location>
        <begin position="11"/>
        <end position="184"/>
    </location>
</feature>